<dbReference type="RefSeq" id="WP_067851163.1">
    <property type="nucleotide sequence ID" value="NZ_LGTW01000011.1"/>
</dbReference>
<accession>A0A132PKH6</accession>
<evidence type="ECO:0000259" key="2">
    <source>
        <dbReference type="Pfam" id="PF08028"/>
    </source>
</evidence>
<dbReference type="EMBL" id="LGTW01000011">
    <property type="protein sequence ID" value="KWX22803.1"/>
    <property type="molecule type" value="Genomic_DNA"/>
</dbReference>
<dbReference type="Proteomes" id="UP000070612">
    <property type="component" value="Unassembled WGS sequence"/>
</dbReference>
<evidence type="ECO:0000313" key="3">
    <source>
        <dbReference type="EMBL" id="KWX22803.1"/>
    </source>
</evidence>
<dbReference type="InterPro" id="IPR046373">
    <property type="entry name" value="Acyl-CoA_Oxase/DH_mid-dom_sf"/>
</dbReference>
<evidence type="ECO:0000256" key="1">
    <source>
        <dbReference type="ARBA" id="ARBA00023002"/>
    </source>
</evidence>
<dbReference type="GO" id="GO:0016627">
    <property type="term" value="F:oxidoreductase activity, acting on the CH-CH group of donors"/>
    <property type="evidence" value="ECO:0007669"/>
    <property type="project" value="InterPro"/>
</dbReference>
<dbReference type="SUPFAM" id="SSF56645">
    <property type="entry name" value="Acyl-CoA dehydrogenase NM domain-like"/>
    <property type="match status" value="1"/>
</dbReference>
<evidence type="ECO:0000313" key="4">
    <source>
        <dbReference type="Proteomes" id="UP000070612"/>
    </source>
</evidence>
<dbReference type="InterPro" id="IPR037069">
    <property type="entry name" value="AcylCoA_DH/ox_N_sf"/>
</dbReference>
<dbReference type="PIRSF" id="PIRSF016578">
    <property type="entry name" value="HsaA"/>
    <property type="match status" value="1"/>
</dbReference>
<dbReference type="GO" id="GO:0050660">
    <property type="term" value="F:flavin adenine dinucleotide binding"/>
    <property type="evidence" value="ECO:0007669"/>
    <property type="project" value="InterPro"/>
</dbReference>
<dbReference type="InterPro" id="IPR013107">
    <property type="entry name" value="Acyl-CoA_DH_C"/>
</dbReference>
<dbReference type="PATRIC" id="fig|59750.3.peg.917"/>
<comment type="caution">
    <text evidence="3">The sequence shown here is derived from an EMBL/GenBank/DDBJ whole genome shotgun (WGS) entry which is preliminary data.</text>
</comment>
<keyword evidence="1" id="KW-0560">Oxidoreductase</keyword>
<dbReference type="Gene3D" id="2.40.110.10">
    <property type="entry name" value="Butyryl-CoA Dehydrogenase, subunit A, domain 2"/>
    <property type="match status" value="1"/>
</dbReference>
<dbReference type="Pfam" id="PF08028">
    <property type="entry name" value="Acyl-CoA_dh_2"/>
    <property type="match status" value="1"/>
</dbReference>
<dbReference type="InterPro" id="IPR036250">
    <property type="entry name" value="AcylCo_DH-like_C"/>
</dbReference>
<dbReference type="AlphaFoldDB" id="A0A132PKH6"/>
<organism evidence="3 4">
    <name type="scientific">Mycolicibacterium wolinskyi</name>
    <dbReference type="NCBI Taxonomy" id="59750"/>
    <lineage>
        <taxon>Bacteria</taxon>
        <taxon>Bacillati</taxon>
        <taxon>Actinomycetota</taxon>
        <taxon>Actinomycetes</taxon>
        <taxon>Mycobacteriales</taxon>
        <taxon>Mycobacteriaceae</taxon>
        <taxon>Mycolicibacterium</taxon>
    </lineage>
</organism>
<proteinExistence type="predicted"/>
<name>A0A132PKH6_9MYCO</name>
<keyword evidence="4" id="KW-1185">Reference proteome</keyword>
<dbReference type="InterPro" id="IPR009100">
    <property type="entry name" value="AcylCoA_DH/oxidase_NM_dom_sf"/>
</dbReference>
<feature type="domain" description="Acyl-CoA dehydrogenase C-terminal" evidence="2">
    <location>
        <begin position="255"/>
        <end position="334"/>
    </location>
</feature>
<protein>
    <recommendedName>
        <fullName evidence="2">Acyl-CoA dehydrogenase C-terminal domain-containing protein</fullName>
    </recommendedName>
</protein>
<dbReference type="Gene3D" id="1.10.540.10">
    <property type="entry name" value="Acyl-CoA dehydrogenase/oxidase, N-terminal domain"/>
    <property type="match status" value="1"/>
</dbReference>
<dbReference type="Gene3D" id="1.20.140.10">
    <property type="entry name" value="Butyryl-CoA Dehydrogenase, subunit A, domain 3"/>
    <property type="match status" value="1"/>
</dbReference>
<dbReference type="SUPFAM" id="SSF47203">
    <property type="entry name" value="Acyl-CoA dehydrogenase C-terminal domain-like"/>
    <property type="match status" value="1"/>
</dbReference>
<gene>
    <name evidence="3" type="ORF">AFM11_17810</name>
</gene>
<reference evidence="3 4" key="1">
    <citation type="submission" date="2015-07" db="EMBL/GenBank/DDBJ databases">
        <title>A draft genome sequence of Mycobacterium wolinskyi.</title>
        <authorList>
            <person name="de Man T.J."/>
            <person name="Perry K.A."/>
            <person name="Coulliette A.D."/>
            <person name="Jensen B."/>
            <person name="Toney N.C."/>
            <person name="Limbago B.M."/>
            <person name="Noble-Wang J."/>
        </authorList>
    </citation>
    <scope>NUCLEOTIDE SEQUENCE [LARGE SCALE GENOMIC DNA]</scope>
    <source>
        <strain evidence="3 4">CDC_01</strain>
    </source>
</reference>
<sequence length="359" mass="38381">MTWDVADNVHAHAELISALAVTGETLGRLDTRVATILRESAVTRMLQPVEHGGLQAHPRDFAEAVIAIARRDGSAGWVAGTLGVPPWELAMAGRRMRDEIWEADASAWVASAYVPSGHLTPVDDGYLLRGRWQYVAGIDHCDWVLLGARHDDGPVCHVVLPRSDVSIVDGSWEVAGLSGIGAKDVVVADAEVPRHRVLDCSGVIDGTAAECAGLRDPMYHIPFSTMLGLGITAAVIGMAEAVVLDHGGDDVSADEAAAEIRASRLAVLDSVSELYHRALDGPIGLAVRARSRRDQLQAARRAVRTVDEIVSRAGGEALRRNHPLQRFWRDAHMGLALATSVPEDALLPAVLDLPGIAIH</sequence>